<accession>A0A3P6F0K5</accession>
<dbReference type="AlphaFoldDB" id="A0A3P6F0K5"/>
<protein>
    <submittedName>
        <fullName evidence="2">Uncharacterized protein</fullName>
    </submittedName>
</protein>
<evidence type="ECO:0000256" key="1">
    <source>
        <dbReference type="SAM" id="MobiDB-lite"/>
    </source>
</evidence>
<reference evidence="2" key="1">
    <citation type="submission" date="2018-11" db="EMBL/GenBank/DDBJ databases">
        <authorList>
            <consortium name="Genoscope - CEA"/>
            <person name="William W."/>
        </authorList>
    </citation>
    <scope>NUCLEOTIDE SEQUENCE</scope>
</reference>
<sequence>MSADDLNNQQTRDGDAVDDNAVDENQQTLLRLTLTPQRSRRFRKCSRISKRSRKNGTTS</sequence>
<proteinExistence type="predicted"/>
<feature type="compositionally biased region" description="Low complexity" evidence="1">
    <location>
        <begin position="26"/>
        <end position="37"/>
    </location>
</feature>
<name>A0A3P6F0K5_BRAOL</name>
<feature type="compositionally biased region" description="Polar residues" evidence="1">
    <location>
        <begin position="1"/>
        <end position="11"/>
    </location>
</feature>
<feature type="compositionally biased region" description="Basic residues" evidence="1">
    <location>
        <begin position="38"/>
        <end position="59"/>
    </location>
</feature>
<evidence type="ECO:0000313" key="2">
    <source>
        <dbReference type="EMBL" id="VDD50947.1"/>
    </source>
</evidence>
<gene>
    <name evidence="2" type="ORF">BOLC1T03336H</name>
</gene>
<feature type="region of interest" description="Disordered" evidence="1">
    <location>
        <begin position="1"/>
        <end position="59"/>
    </location>
</feature>
<dbReference type="EMBL" id="LR031878">
    <property type="protein sequence ID" value="VDD50947.1"/>
    <property type="molecule type" value="Genomic_DNA"/>
</dbReference>
<organism evidence="2">
    <name type="scientific">Brassica oleracea</name>
    <name type="common">Wild cabbage</name>
    <dbReference type="NCBI Taxonomy" id="3712"/>
    <lineage>
        <taxon>Eukaryota</taxon>
        <taxon>Viridiplantae</taxon>
        <taxon>Streptophyta</taxon>
        <taxon>Embryophyta</taxon>
        <taxon>Tracheophyta</taxon>
        <taxon>Spermatophyta</taxon>
        <taxon>Magnoliopsida</taxon>
        <taxon>eudicotyledons</taxon>
        <taxon>Gunneridae</taxon>
        <taxon>Pentapetalae</taxon>
        <taxon>rosids</taxon>
        <taxon>malvids</taxon>
        <taxon>Brassicales</taxon>
        <taxon>Brassicaceae</taxon>
        <taxon>Brassiceae</taxon>
        <taxon>Brassica</taxon>
    </lineage>
</organism>